<accession>A0A8J2RVN4</accession>
<dbReference type="EMBL" id="CAKKLH010000292">
    <property type="protein sequence ID" value="CAH0109377.1"/>
    <property type="molecule type" value="Genomic_DNA"/>
</dbReference>
<dbReference type="Proteomes" id="UP000789390">
    <property type="component" value="Unassembled WGS sequence"/>
</dbReference>
<evidence type="ECO:0000259" key="1">
    <source>
        <dbReference type="Pfam" id="PF07929"/>
    </source>
</evidence>
<reference evidence="2" key="1">
    <citation type="submission" date="2021-11" db="EMBL/GenBank/DDBJ databases">
        <authorList>
            <person name="Schell T."/>
        </authorList>
    </citation>
    <scope>NUCLEOTIDE SEQUENCE</scope>
    <source>
        <strain evidence="2">M5</strain>
    </source>
</reference>
<dbReference type="InterPro" id="IPR012912">
    <property type="entry name" value="Plasmid_pRiA4b_Orf3-like"/>
</dbReference>
<protein>
    <recommendedName>
        <fullName evidence="1">Plasmid pRiA4b Orf3-like domain-containing protein</fullName>
    </recommendedName>
</protein>
<gene>
    <name evidence="2" type="ORF">DGAL_LOCUS12854</name>
</gene>
<name>A0A8J2RVN4_9CRUS</name>
<dbReference type="SUPFAM" id="SSF159941">
    <property type="entry name" value="MM3350-like"/>
    <property type="match status" value="1"/>
</dbReference>
<dbReference type="Pfam" id="PF07929">
    <property type="entry name" value="PRiA4_ORF3"/>
    <property type="match status" value="1"/>
</dbReference>
<comment type="caution">
    <text evidence="2">The sequence shown here is derived from an EMBL/GenBank/DDBJ whole genome shotgun (WGS) entry which is preliminary data.</text>
</comment>
<evidence type="ECO:0000313" key="2">
    <source>
        <dbReference type="EMBL" id="CAH0109377.1"/>
    </source>
</evidence>
<dbReference type="AlphaFoldDB" id="A0A8J2RVN4"/>
<dbReference type="PANTHER" id="PTHR41878">
    <property type="entry name" value="LEXA REPRESSOR-RELATED"/>
    <property type="match status" value="1"/>
</dbReference>
<keyword evidence="3" id="KW-1185">Reference proteome</keyword>
<evidence type="ECO:0000313" key="3">
    <source>
        <dbReference type="Proteomes" id="UP000789390"/>
    </source>
</evidence>
<dbReference type="PANTHER" id="PTHR41878:SF1">
    <property type="entry name" value="TNPR PROTEIN"/>
    <property type="match status" value="1"/>
</dbReference>
<dbReference type="InterPro" id="IPR024047">
    <property type="entry name" value="MM3350-like_sf"/>
</dbReference>
<dbReference type="OrthoDB" id="407198at2759"/>
<sequence>MSRMMHISSQQAPVYIYEFKITLNHSNPTIWRRIQVPELYNFHDLHLAIQFAMGWKSGHMHQFDMNHPRTSKEVSIGFPNEEGFSDYKVLSEKRVKISNYFTLLNNMALYTYDFGDGWEHEILLERILTAVANTTYPKCVAGERACPPEDCGGIYGYKYLLEIIANPQHREYAEKKRWLNWIGYNEVNPEHFDPRSVTFDYPIQEEFEFSD</sequence>
<dbReference type="Gene3D" id="3.10.290.30">
    <property type="entry name" value="MM3350-like"/>
    <property type="match status" value="1"/>
</dbReference>
<feature type="domain" description="Plasmid pRiA4b Orf3-like" evidence="1">
    <location>
        <begin position="16"/>
        <end position="194"/>
    </location>
</feature>
<proteinExistence type="predicted"/>
<organism evidence="2 3">
    <name type="scientific">Daphnia galeata</name>
    <dbReference type="NCBI Taxonomy" id="27404"/>
    <lineage>
        <taxon>Eukaryota</taxon>
        <taxon>Metazoa</taxon>
        <taxon>Ecdysozoa</taxon>
        <taxon>Arthropoda</taxon>
        <taxon>Crustacea</taxon>
        <taxon>Branchiopoda</taxon>
        <taxon>Diplostraca</taxon>
        <taxon>Cladocera</taxon>
        <taxon>Anomopoda</taxon>
        <taxon>Daphniidae</taxon>
        <taxon>Daphnia</taxon>
    </lineage>
</organism>